<dbReference type="EMBL" id="FQUW01000011">
    <property type="protein sequence ID" value="SHE92627.1"/>
    <property type="molecule type" value="Genomic_DNA"/>
</dbReference>
<dbReference type="Gene3D" id="1.10.569.10">
    <property type="entry name" value="Aldehyde Ferredoxin Oxidoreductase Protein, subunit A, domain 2"/>
    <property type="match status" value="1"/>
</dbReference>
<name>A0A1M4XG70_9FIRM</name>
<protein>
    <submittedName>
        <fullName evidence="10">Aldehyde:ferredoxin oxidoreductase</fullName>
    </submittedName>
</protein>
<keyword evidence="7" id="KW-0411">Iron-sulfur</keyword>
<dbReference type="InterPro" id="IPR013984">
    <property type="entry name" value="Ald_Fedxn_OxRdtase_dom2"/>
</dbReference>
<dbReference type="SMART" id="SM00790">
    <property type="entry name" value="AFOR_N"/>
    <property type="match status" value="1"/>
</dbReference>
<comment type="similarity">
    <text evidence="2">Belongs to the AOR/FOR family.</text>
</comment>
<comment type="cofactor">
    <cofactor evidence="8">
        <name>tungstopterin</name>
        <dbReference type="ChEBI" id="CHEBI:30402"/>
    </cofactor>
</comment>
<evidence type="ECO:0000313" key="10">
    <source>
        <dbReference type="EMBL" id="SHE92627.1"/>
    </source>
</evidence>
<evidence type="ECO:0000256" key="5">
    <source>
        <dbReference type="ARBA" id="ARBA00023002"/>
    </source>
</evidence>
<dbReference type="InterPro" id="IPR036021">
    <property type="entry name" value="Tungsten_al_ferr_oxy-like_C"/>
</dbReference>
<evidence type="ECO:0000313" key="11">
    <source>
        <dbReference type="Proteomes" id="UP000184196"/>
    </source>
</evidence>
<evidence type="ECO:0000256" key="3">
    <source>
        <dbReference type="ARBA" id="ARBA00022485"/>
    </source>
</evidence>
<evidence type="ECO:0000256" key="7">
    <source>
        <dbReference type="ARBA" id="ARBA00023014"/>
    </source>
</evidence>
<dbReference type="RefSeq" id="WP_073163839.1">
    <property type="nucleotide sequence ID" value="NZ_FQUW01000011.1"/>
</dbReference>
<comment type="cofactor">
    <cofactor evidence="1">
        <name>[4Fe-4S] cluster</name>
        <dbReference type="ChEBI" id="CHEBI:49883"/>
    </cofactor>
</comment>
<feature type="domain" description="Aldehyde ferredoxin oxidoreductase N-terminal" evidence="9">
    <location>
        <begin position="4"/>
        <end position="207"/>
    </location>
</feature>
<dbReference type="InterPro" id="IPR001203">
    <property type="entry name" value="OxRdtase_Ald_Fedxn_C"/>
</dbReference>
<keyword evidence="5" id="KW-0560">Oxidoreductase</keyword>
<dbReference type="PANTHER" id="PTHR30038:SF0">
    <property type="entry name" value="TUNGSTEN-CONTAINING ALDEHYDE FERREDOXIN OXIDOREDUCTASE"/>
    <property type="match status" value="1"/>
</dbReference>
<reference evidence="11" key="1">
    <citation type="submission" date="2016-11" db="EMBL/GenBank/DDBJ databases">
        <authorList>
            <person name="Varghese N."/>
            <person name="Submissions S."/>
        </authorList>
    </citation>
    <scope>NUCLEOTIDE SEQUENCE [LARGE SCALE GENOMIC DNA]</scope>
    <source>
        <strain evidence="11">DSM 11792</strain>
    </source>
</reference>
<dbReference type="SUPFAM" id="SSF56228">
    <property type="entry name" value="Aldehyde ferredoxin oxidoreductase, N-terminal domain"/>
    <property type="match status" value="1"/>
</dbReference>
<evidence type="ECO:0000256" key="2">
    <source>
        <dbReference type="ARBA" id="ARBA00011032"/>
    </source>
</evidence>
<keyword evidence="4" id="KW-0479">Metal-binding</keyword>
<dbReference type="SUPFAM" id="SSF48310">
    <property type="entry name" value="Aldehyde ferredoxin oxidoreductase, C-terminal domains"/>
    <property type="match status" value="1"/>
</dbReference>
<dbReference type="AlphaFoldDB" id="A0A1M4XG70"/>
<dbReference type="InterPro" id="IPR013985">
    <property type="entry name" value="Ald_Fedxn_OxRdtase_dom3"/>
</dbReference>
<dbReference type="GO" id="GO:0009055">
    <property type="term" value="F:electron transfer activity"/>
    <property type="evidence" value="ECO:0007669"/>
    <property type="project" value="InterPro"/>
</dbReference>
<keyword evidence="6" id="KW-0408">Iron</keyword>
<organism evidence="10 11">
    <name type="scientific">Desulfofundulus australicus DSM 11792</name>
    <dbReference type="NCBI Taxonomy" id="1121425"/>
    <lineage>
        <taxon>Bacteria</taxon>
        <taxon>Bacillati</taxon>
        <taxon>Bacillota</taxon>
        <taxon>Clostridia</taxon>
        <taxon>Eubacteriales</taxon>
        <taxon>Peptococcaceae</taxon>
        <taxon>Desulfofundulus</taxon>
    </lineage>
</organism>
<evidence type="ECO:0000256" key="6">
    <source>
        <dbReference type="ARBA" id="ARBA00023004"/>
    </source>
</evidence>
<evidence type="ECO:0000256" key="8">
    <source>
        <dbReference type="ARBA" id="ARBA00049934"/>
    </source>
</evidence>
<dbReference type="GO" id="GO:0051539">
    <property type="term" value="F:4 iron, 4 sulfur cluster binding"/>
    <property type="evidence" value="ECO:0007669"/>
    <property type="project" value="UniProtKB-KW"/>
</dbReference>
<dbReference type="PANTHER" id="PTHR30038">
    <property type="entry name" value="ALDEHYDE FERREDOXIN OXIDOREDUCTASE"/>
    <property type="match status" value="1"/>
</dbReference>
<gene>
    <name evidence="10" type="ORF">SAMN02745218_01089</name>
</gene>
<dbReference type="InterPro" id="IPR051919">
    <property type="entry name" value="W-dependent_AOR"/>
</dbReference>
<accession>A0A1M4XG70</accession>
<dbReference type="InterPro" id="IPR013983">
    <property type="entry name" value="Ald_Fedxn_OxRdtase_N"/>
</dbReference>
<keyword evidence="11" id="KW-1185">Reference proteome</keyword>
<evidence type="ECO:0000256" key="1">
    <source>
        <dbReference type="ARBA" id="ARBA00001966"/>
    </source>
</evidence>
<dbReference type="Gene3D" id="1.10.599.10">
    <property type="entry name" value="Aldehyde Ferredoxin Oxidoreductase Protein, subunit A, domain 3"/>
    <property type="match status" value="1"/>
</dbReference>
<dbReference type="Pfam" id="PF02730">
    <property type="entry name" value="AFOR_N"/>
    <property type="match status" value="1"/>
</dbReference>
<evidence type="ECO:0000259" key="9">
    <source>
        <dbReference type="SMART" id="SM00790"/>
    </source>
</evidence>
<dbReference type="OrthoDB" id="9763894at2"/>
<sequence length="585" mass="64015">MYGFYGRLLRLNLSDRSFAVEELPESVYRDYLGGKGLGTYLLLRELEPGIDPLSPANKLIIAIGPATGTVLPGSSRYGVFSKSPLTGLYAESYAGGRVAPAIRRTGYDAVIIEGAADAPLYVEISDKNVLFHDASHLWGKDTYATEDAVLAEVGQKGAGAMVIGPAGENLVRFACIENNYWRSAGRTGMGAVMGSKKLKALVFHGEARCEMADPALLQEAARRIREKGRDNPGVKAYQTYGTTVMVGSMNAARAFPARYWTMAVDPGWENISGDTLRKKFEVQPRACPNCFMACGKLTTIKEGKRAGLTLEGPEYETIYSFGGLCGINSLEEIIYLNDLCDRLGMDTITTGNLVALMMEAGKRGRVKGYPGYGDAEGAARLVEDMAYSRGSGELLARGIKHVAAELGLEDLAVHVKGLEPAGYDPRVLKGMGLAYATSPRGACHLRATFYKPELSGMIDPSTTEGKAALFIEFENRLTVFNTMIFCVFFRDLIQWDDLVAMIRGSTGWEYTREELACLAGRIVTATRLFNTREGATRADDMLPPRFFDEPVNDGRNVITRQELDVMLDDYYRLRGWDQNGVPPGN</sequence>
<proteinExistence type="inferred from homology"/>
<dbReference type="GO" id="GO:0016625">
    <property type="term" value="F:oxidoreductase activity, acting on the aldehyde or oxo group of donors, iron-sulfur protein as acceptor"/>
    <property type="evidence" value="ECO:0007669"/>
    <property type="project" value="InterPro"/>
</dbReference>
<evidence type="ECO:0000256" key="4">
    <source>
        <dbReference type="ARBA" id="ARBA00022723"/>
    </source>
</evidence>
<dbReference type="InterPro" id="IPR036503">
    <property type="entry name" value="Ald_Fedxn_OxRdtase_N_sf"/>
</dbReference>
<dbReference type="Pfam" id="PF01314">
    <property type="entry name" value="AFOR_C"/>
    <property type="match status" value="1"/>
</dbReference>
<dbReference type="GO" id="GO:0046872">
    <property type="term" value="F:metal ion binding"/>
    <property type="evidence" value="ECO:0007669"/>
    <property type="project" value="UniProtKB-KW"/>
</dbReference>
<keyword evidence="3" id="KW-0004">4Fe-4S</keyword>
<dbReference type="Gene3D" id="3.60.9.10">
    <property type="entry name" value="Aldehyde ferredoxin oxidoreductase, N-terminal domain"/>
    <property type="match status" value="1"/>
</dbReference>
<dbReference type="Proteomes" id="UP000184196">
    <property type="component" value="Unassembled WGS sequence"/>
</dbReference>